<evidence type="ECO:0000313" key="2">
    <source>
        <dbReference type="EMBL" id="CAL6033870.1"/>
    </source>
</evidence>
<dbReference type="EMBL" id="CAXDID020000126">
    <property type="protein sequence ID" value="CAL6033870.1"/>
    <property type="molecule type" value="Genomic_DNA"/>
</dbReference>
<dbReference type="Proteomes" id="UP001642409">
    <property type="component" value="Unassembled WGS sequence"/>
</dbReference>
<name>A0AA86V290_9EUKA</name>
<organism evidence="1">
    <name type="scientific">Hexamita inflata</name>
    <dbReference type="NCBI Taxonomy" id="28002"/>
    <lineage>
        <taxon>Eukaryota</taxon>
        <taxon>Metamonada</taxon>
        <taxon>Diplomonadida</taxon>
        <taxon>Hexamitidae</taxon>
        <taxon>Hexamitinae</taxon>
        <taxon>Hexamita</taxon>
    </lineage>
</organism>
<gene>
    <name evidence="2" type="ORF">HINF_LOCUS35179</name>
    <name evidence="1" type="ORF">HINF_LOCUS65534</name>
</gene>
<accession>A0AA86V290</accession>
<evidence type="ECO:0000313" key="1">
    <source>
        <dbReference type="EMBL" id="CAI9977889.1"/>
    </source>
</evidence>
<reference evidence="2 3" key="2">
    <citation type="submission" date="2024-07" db="EMBL/GenBank/DDBJ databases">
        <authorList>
            <person name="Akdeniz Z."/>
        </authorList>
    </citation>
    <scope>NUCLEOTIDE SEQUENCE [LARGE SCALE GENOMIC DNA]</scope>
</reference>
<sequence>MNTQKYAFKQIILALKIKKLLRRHFCKQKLIEWISETKDLLSSVRFHNEHSIKTVFINWQREHRITYYQDDQADHYNRIEQQILKRNLEFKKRVVLKFMNRRVEYLLRFKPDIEPVLSDIMKTNPGYAFVYFQRNYMRFITSTTGHRIMPAVAQIQKSHHQIKQTGYTQPGTQNIRRQIRNHIFVESNRKTIYAQIKV</sequence>
<proteinExistence type="predicted"/>
<comment type="caution">
    <text evidence="1">The sequence shown here is derived from an EMBL/GenBank/DDBJ whole genome shotgun (WGS) entry which is preliminary data.</text>
</comment>
<dbReference type="AlphaFoldDB" id="A0AA86V290"/>
<dbReference type="EMBL" id="CATOUU010001180">
    <property type="protein sequence ID" value="CAI9977889.1"/>
    <property type="molecule type" value="Genomic_DNA"/>
</dbReference>
<protein>
    <submittedName>
        <fullName evidence="2">Hypothetical_protein</fullName>
    </submittedName>
</protein>
<evidence type="ECO:0000313" key="3">
    <source>
        <dbReference type="Proteomes" id="UP001642409"/>
    </source>
</evidence>
<keyword evidence="3" id="KW-1185">Reference proteome</keyword>
<reference evidence="1" key="1">
    <citation type="submission" date="2023-06" db="EMBL/GenBank/DDBJ databases">
        <authorList>
            <person name="Kurt Z."/>
        </authorList>
    </citation>
    <scope>NUCLEOTIDE SEQUENCE</scope>
</reference>